<dbReference type="Gene3D" id="1.10.443.10">
    <property type="entry name" value="Intergrase catalytic core"/>
    <property type="match status" value="1"/>
</dbReference>
<evidence type="ECO:0000313" key="9">
    <source>
        <dbReference type="EMBL" id="RKN12789.1"/>
    </source>
</evidence>
<dbReference type="PANTHER" id="PTHR30349">
    <property type="entry name" value="PHAGE INTEGRASE-RELATED"/>
    <property type="match status" value="1"/>
</dbReference>
<dbReference type="InterPro" id="IPR013762">
    <property type="entry name" value="Integrase-like_cat_sf"/>
</dbReference>
<evidence type="ECO:0000256" key="3">
    <source>
        <dbReference type="ARBA" id="ARBA00023125"/>
    </source>
</evidence>
<accession>A0A3A9WJ34</accession>
<evidence type="ECO:0000259" key="8">
    <source>
        <dbReference type="PROSITE" id="PS51900"/>
    </source>
</evidence>
<dbReference type="GO" id="GO:0006310">
    <property type="term" value="P:DNA recombination"/>
    <property type="evidence" value="ECO:0007669"/>
    <property type="project" value="UniProtKB-KW"/>
</dbReference>
<feature type="region of interest" description="Disordered" evidence="6">
    <location>
        <begin position="52"/>
        <end position="108"/>
    </location>
</feature>
<evidence type="ECO:0000256" key="4">
    <source>
        <dbReference type="ARBA" id="ARBA00023172"/>
    </source>
</evidence>
<keyword evidence="11" id="KW-1185">Reference proteome</keyword>
<evidence type="ECO:0000256" key="6">
    <source>
        <dbReference type="SAM" id="MobiDB-lite"/>
    </source>
</evidence>
<proteinExistence type="inferred from homology"/>
<evidence type="ECO:0000313" key="12">
    <source>
        <dbReference type="Proteomes" id="UP000275024"/>
    </source>
</evidence>
<dbReference type="AlphaFoldDB" id="A0A3A9WJ34"/>
<reference evidence="11 12" key="1">
    <citation type="submission" date="2018-09" db="EMBL/GenBank/DDBJ databases">
        <title>Streptomyces sp. nov. DS1-2, an endophytic actinomycete isolated from roots of Dendrobium scabrilingue.</title>
        <authorList>
            <person name="Kuncharoen N."/>
            <person name="Kudo T."/>
            <person name="Ohkuma M."/>
            <person name="Yuki M."/>
            <person name="Tanasupawat S."/>
        </authorList>
    </citation>
    <scope>NUCLEOTIDE SEQUENCE [LARGE SCALE GENOMIC DNA]</scope>
    <source>
        <strain evidence="9 12">AZ1-7</strain>
        <strain evidence="10 11">DS1-2</strain>
    </source>
</reference>
<dbReference type="InterPro" id="IPR004107">
    <property type="entry name" value="Integrase_SAM-like_N"/>
</dbReference>
<dbReference type="Gene3D" id="1.10.150.130">
    <property type="match status" value="1"/>
</dbReference>
<dbReference type="GO" id="GO:0015074">
    <property type="term" value="P:DNA integration"/>
    <property type="evidence" value="ECO:0007669"/>
    <property type="project" value="UniProtKB-KW"/>
</dbReference>
<dbReference type="OrthoDB" id="3175606at2"/>
<dbReference type="PROSITE" id="PS51900">
    <property type="entry name" value="CB"/>
    <property type="match status" value="1"/>
</dbReference>
<comment type="caution">
    <text evidence="9">The sequence shown here is derived from an EMBL/GenBank/DDBJ whole genome shotgun (WGS) entry which is preliminary data.</text>
</comment>
<feature type="domain" description="Core-binding (CB)" evidence="8">
    <location>
        <begin position="143"/>
        <end position="231"/>
    </location>
</feature>
<dbReference type="PANTHER" id="PTHR30349:SF41">
    <property type="entry name" value="INTEGRASE_RECOMBINASE PROTEIN MJ0367-RELATED"/>
    <property type="match status" value="1"/>
</dbReference>
<evidence type="ECO:0000259" key="7">
    <source>
        <dbReference type="PROSITE" id="PS51898"/>
    </source>
</evidence>
<dbReference type="InterPro" id="IPR011010">
    <property type="entry name" value="DNA_brk_join_enz"/>
</dbReference>
<evidence type="ECO:0000313" key="11">
    <source>
        <dbReference type="Proteomes" id="UP000268652"/>
    </source>
</evidence>
<organism evidence="9 12">
    <name type="scientific">Streptomyces radicis</name>
    <dbReference type="NCBI Taxonomy" id="1750517"/>
    <lineage>
        <taxon>Bacteria</taxon>
        <taxon>Bacillati</taxon>
        <taxon>Actinomycetota</taxon>
        <taxon>Actinomycetes</taxon>
        <taxon>Kitasatosporales</taxon>
        <taxon>Streptomycetaceae</taxon>
        <taxon>Streptomyces</taxon>
    </lineage>
</organism>
<dbReference type="GO" id="GO:0003677">
    <property type="term" value="F:DNA binding"/>
    <property type="evidence" value="ECO:0007669"/>
    <property type="project" value="UniProtKB-UniRule"/>
</dbReference>
<dbReference type="InterPro" id="IPR010998">
    <property type="entry name" value="Integrase_recombinase_N"/>
</dbReference>
<evidence type="ECO:0008006" key="13">
    <source>
        <dbReference type="Google" id="ProtNLM"/>
    </source>
</evidence>
<protein>
    <recommendedName>
        <fullName evidence="13">Site-specific integrase</fullName>
    </recommendedName>
</protein>
<keyword evidence="4" id="KW-0233">DNA recombination</keyword>
<dbReference type="InterPro" id="IPR050090">
    <property type="entry name" value="Tyrosine_recombinase_XerCD"/>
</dbReference>
<dbReference type="SUPFAM" id="SSF56349">
    <property type="entry name" value="DNA breaking-rejoining enzymes"/>
    <property type="match status" value="1"/>
</dbReference>
<gene>
    <name evidence="10" type="ORF">D7318_00580</name>
    <name evidence="9" type="ORF">D7319_02315</name>
</gene>
<dbReference type="PROSITE" id="PS51898">
    <property type="entry name" value="TYR_RECOMBINASE"/>
    <property type="match status" value="1"/>
</dbReference>
<dbReference type="EMBL" id="RBDX01000001">
    <property type="protein sequence ID" value="RKN12789.1"/>
    <property type="molecule type" value="Genomic_DNA"/>
</dbReference>
<dbReference type="Pfam" id="PF00589">
    <property type="entry name" value="Phage_integrase"/>
    <property type="match status" value="1"/>
</dbReference>
<evidence type="ECO:0000256" key="1">
    <source>
        <dbReference type="ARBA" id="ARBA00008857"/>
    </source>
</evidence>
<feature type="domain" description="Tyr recombinase" evidence="7">
    <location>
        <begin position="260"/>
        <end position="478"/>
    </location>
</feature>
<dbReference type="EMBL" id="RBDY01000001">
    <property type="protein sequence ID" value="RKN27447.1"/>
    <property type="molecule type" value="Genomic_DNA"/>
</dbReference>
<evidence type="ECO:0000256" key="2">
    <source>
        <dbReference type="ARBA" id="ARBA00022908"/>
    </source>
</evidence>
<dbReference type="Proteomes" id="UP000275024">
    <property type="component" value="Unassembled WGS sequence"/>
</dbReference>
<dbReference type="InterPro" id="IPR044068">
    <property type="entry name" value="CB"/>
</dbReference>
<keyword evidence="3 5" id="KW-0238">DNA-binding</keyword>
<dbReference type="Proteomes" id="UP000268652">
    <property type="component" value="Unassembled WGS sequence"/>
</dbReference>
<keyword evidence="2" id="KW-0229">DNA integration</keyword>
<evidence type="ECO:0000256" key="5">
    <source>
        <dbReference type="PROSITE-ProRule" id="PRU01248"/>
    </source>
</evidence>
<name>A0A3A9WJ34_9ACTN</name>
<sequence>MGVRKLAVGGNSLQEGGESASLPILRSRKVARSAGRRMNARNECISTRFSGATEGRKSQRGKMKGAQMAKRGNGLGSTPVQIPRKGRPDTWGVRTPQHTDPATGKKVRPWLGREFPTKTAAEKALRTWLAERDQGRVVSSSDMRLGAWLDRWHAGHRREGTTKAGYETKIRLHIKPHIGNLKLKEITDDILNELYRKLEQQPCPSNNGEPLGPKSVRHIHNILSAALGAAVPKLIPINPCATAKPPTERQIKAKEQRYPTLNDSQTADVLRAIWQPCGMRACDKGETHHCLRDAALWTVLAVTGLRRSEALGLHWEAIQWDNSAIELSWVVGEEGNSYHLRRLTKDGDAAAVIYVDPALMAVLRWQRDRVEAEKRRLGDDWTDHGLVFPRDGFRLRRDGAGGPQDPEKVSARWRSLRDRLSLPESIRLHDLRSSYVTNALDAKENPVEISANARHHSPGYTMTRYGKRREEGARKLAASSAGRIGLARLA</sequence>
<comment type="similarity">
    <text evidence="1">Belongs to the 'phage' integrase family.</text>
</comment>
<evidence type="ECO:0000313" key="10">
    <source>
        <dbReference type="EMBL" id="RKN27447.1"/>
    </source>
</evidence>
<dbReference type="Pfam" id="PF14659">
    <property type="entry name" value="Phage_int_SAM_3"/>
    <property type="match status" value="1"/>
</dbReference>
<dbReference type="InterPro" id="IPR002104">
    <property type="entry name" value="Integrase_catalytic"/>
</dbReference>